<dbReference type="GO" id="GO:0006874">
    <property type="term" value="P:intracellular calcium ion homeostasis"/>
    <property type="evidence" value="ECO:0007669"/>
    <property type="project" value="TreeGrafter"/>
</dbReference>
<dbReference type="GO" id="GO:0015369">
    <property type="term" value="F:calcium:proton antiporter activity"/>
    <property type="evidence" value="ECO:0007669"/>
    <property type="project" value="TreeGrafter"/>
</dbReference>
<dbReference type="VEuPathDB" id="TriTrypDB:TM35_000292340"/>
<dbReference type="STRING" id="67003.A0A1X0NNQ4"/>
<proteinExistence type="predicted"/>
<reference evidence="3 4" key="1">
    <citation type="submission" date="2017-03" db="EMBL/GenBank/DDBJ databases">
        <title>An alternative strategy for trypanosome survival in the mammalian bloodstream revealed through genome and transcriptome analysis of the ubiquitous bovine parasite Trypanosoma (Megatrypanum) theileri.</title>
        <authorList>
            <person name="Kelly S."/>
            <person name="Ivens A."/>
            <person name="Mott A."/>
            <person name="O'Neill E."/>
            <person name="Emms D."/>
            <person name="Macleod O."/>
            <person name="Voorheis P."/>
            <person name="Matthews J."/>
            <person name="Matthews K."/>
            <person name="Carrington M."/>
        </authorList>
    </citation>
    <scope>NUCLEOTIDE SEQUENCE [LARGE SCALE GENOMIC DNA]</scope>
    <source>
        <strain evidence="3">Edinburgh</strain>
    </source>
</reference>
<keyword evidence="2" id="KW-0472">Membrane</keyword>
<dbReference type="EMBL" id="NBCO01000029">
    <property type="protein sequence ID" value="ORC86352.1"/>
    <property type="molecule type" value="Genomic_DNA"/>
</dbReference>
<feature type="transmembrane region" description="Helical" evidence="2">
    <location>
        <begin position="152"/>
        <end position="172"/>
    </location>
</feature>
<dbReference type="AlphaFoldDB" id="A0A1X0NNQ4"/>
<keyword evidence="1" id="KW-0813">Transport</keyword>
<feature type="transmembrane region" description="Helical" evidence="2">
    <location>
        <begin position="239"/>
        <end position="257"/>
    </location>
</feature>
<evidence type="ECO:0000313" key="4">
    <source>
        <dbReference type="Proteomes" id="UP000192257"/>
    </source>
</evidence>
<accession>A0A1X0NNQ4</accession>
<feature type="transmembrane region" description="Helical" evidence="2">
    <location>
        <begin position="59"/>
        <end position="76"/>
    </location>
</feature>
<feature type="transmembrane region" description="Helical" evidence="2">
    <location>
        <begin position="370"/>
        <end position="395"/>
    </location>
</feature>
<dbReference type="RefSeq" id="XP_028880418.1">
    <property type="nucleotide sequence ID" value="XM_029028391.1"/>
</dbReference>
<dbReference type="Proteomes" id="UP000192257">
    <property type="component" value="Unassembled WGS sequence"/>
</dbReference>
<feature type="transmembrane region" description="Helical" evidence="2">
    <location>
        <begin position="401"/>
        <end position="421"/>
    </location>
</feature>
<dbReference type="GO" id="GO:0016020">
    <property type="term" value="C:membrane"/>
    <property type="evidence" value="ECO:0007669"/>
    <property type="project" value="InterPro"/>
</dbReference>
<sequence>MLRAQYGTVTEAHITLEDDDLKNPGTVEFDEELLNDATKAAFAEQLWVSAMQLLMPLKLLLVLIILPLLLVMQLFFPSGATADAVCWLLALAAVMPINVVLVEYMDDIATRFNSDEMAAVIRIFAEHAAELLVSFLSLSHRGGQQALWVKPLLFGCMLASTLITVGVGLLFAIPSESTYRFGASVWRNFRSLLVFTSVCFVLPTLYSVSARISQVGNNRNPGAEVALTQVTDDLQMSRFLALLAIGVYVSVLATGLGSRTHLYTSAGNAVTPTSLTYVIQYLHTGQEYKDACPIFETRYSIDFAITGAILTFTLLLAVCHILVDKMVQASHLLFMPLPFVVVVLMPLVLRGGSVCGAAFMASVGRLDIAVCMGLSSALRIFHIVLPLVVLIAWPLGHPVDLVLHPFLAGVCLLLIVMVSHLGSEGTLQRVDGIVLVAFYALVTCACLLGGSKAVMLGM</sequence>
<comment type="caution">
    <text evidence="3">The sequence shown here is derived from an EMBL/GenBank/DDBJ whole genome shotgun (WGS) entry which is preliminary data.</text>
</comment>
<keyword evidence="4" id="KW-1185">Reference proteome</keyword>
<feature type="transmembrane region" description="Helical" evidence="2">
    <location>
        <begin position="303"/>
        <end position="323"/>
    </location>
</feature>
<protein>
    <submittedName>
        <fullName evidence="3">Uncharacterized protein</fullName>
    </submittedName>
</protein>
<gene>
    <name evidence="3" type="ORF">TM35_000292340</name>
</gene>
<dbReference type="GeneID" id="39988171"/>
<feature type="transmembrane region" description="Helical" evidence="2">
    <location>
        <begin position="433"/>
        <end position="455"/>
    </location>
</feature>
<dbReference type="PANTHER" id="PTHR31503">
    <property type="entry name" value="VACUOLAR CALCIUM ION TRANSPORTER"/>
    <property type="match status" value="1"/>
</dbReference>
<evidence type="ECO:0000256" key="2">
    <source>
        <dbReference type="SAM" id="Phobius"/>
    </source>
</evidence>
<keyword evidence="2" id="KW-0812">Transmembrane</keyword>
<dbReference type="OrthoDB" id="272417at2759"/>
<organism evidence="3 4">
    <name type="scientific">Trypanosoma theileri</name>
    <dbReference type="NCBI Taxonomy" id="67003"/>
    <lineage>
        <taxon>Eukaryota</taxon>
        <taxon>Discoba</taxon>
        <taxon>Euglenozoa</taxon>
        <taxon>Kinetoplastea</taxon>
        <taxon>Metakinetoplastina</taxon>
        <taxon>Trypanosomatida</taxon>
        <taxon>Trypanosomatidae</taxon>
        <taxon>Trypanosoma</taxon>
    </lineage>
</organism>
<feature type="transmembrane region" description="Helical" evidence="2">
    <location>
        <begin position="329"/>
        <end position="349"/>
    </location>
</feature>
<keyword evidence="2" id="KW-1133">Transmembrane helix</keyword>
<dbReference type="PANTHER" id="PTHR31503:SF22">
    <property type="entry name" value="VACUOLAR CALCIUM ION TRANSPORTER"/>
    <property type="match status" value="1"/>
</dbReference>
<dbReference type="InterPro" id="IPR004713">
    <property type="entry name" value="CaH_exchang"/>
</dbReference>
<evidence type="ECO:0000313" key="3">
    <source>
        <dbReference type="EMBL" id="ORC86352.1"/>
    </source>
</evidence>
<name>A0A1X0NNQ4_9TRYP</name>
<evidence type="ECO:0000256" key="1">
    <source>
        <dbReference type="ARBA" id="ARBA00023065"/>
    </source>
</evidence>
<feature type="transmembrane region" description="Helical" evidence="2">
    <location>
        <begin position="192"/>
        <end position="212"/>
    </location>
</feature>
<feature type="transmembrane region" description="Helical" evidence="2">
    <location>
        <begin position="82"/>
        <end position="105"/>
    </location>
</feature>
<keyword evidence="1" id="KW-0406">Ion transport</keyword>